<dbReference type="EMBL" id="LCYC01000018">
    <property type="protein sequence ID" value="KWV78600.1"/>
    <property type="molecule type" value="Genomic_DNA"/>
</dbReference>
<proteinExistence type="predicted"/>
<protein>
    <recommendedName>
        <fullName evidence="4">DUF3102 domain-containing protein</fullName>
    </recommendedName>
</protein>
<organism evidence="2 3">
    <name type="scientific">Pseudomonas fluorescens</name>
    <dbReference type="NCBI Taxonomy" id="294"/>
    <lineage>
        <taxon>Bacteria</taxon>
        <taxon>Pseudomonadati</taxon>
        <taxon>Pseudomonadota</taxon>
        <taxon>Gammaproteobacteria</taxon>
        <taxon>Pseudomonadales</taxon>
        <taxon>Pseudomonadaceae</taxon>
        <taxon>Pseudomonas</taxon>
    </lineage>
</organism>
<sequence>MARTKIPAAEAFELPELNGEMLTANQNVMATIQSSHSEERDLVNQMLGQIQMSRAISKFTDVVSLQKLKNIKETKMYRALSGQKGFDREGNEIADVGTFDGFCRALGTSASKVDEDLKNLDVFGEEALQQLAQIGAGYRDLRKYRRLPEGEQAALIEVAKAGDKDAFLDLAEEIISRHAKEKTELTQRLDEVNADYEAQGEVMAKRSGELDQTKMELEKARKRIQSATPDDVIKDLRSEVVALSFEIESKVMGALREGFTQMAEHASETGQDHREFQADLIRQLETTLATVRSEFHLPASLVNSAPVWMKTEEA</sequence>
<evidence type="ECO:0000313" key="2">
    <source>
        <dbReference type="EMBL" id="KWV78600.1"/>
    </source>
</evidence>
<comment type="caution">
    <text evidence="2">The sequence shown here is derived from an EMBL/GenBank/DDBJ whole genome shotgun (WGS) entry which is preliminary data.</text>
</comment>
<feature type="coiled-coil region" evidence="1">
    <location>
        <begin position="168"/>
        <end position="223"/>
    </location>
</feature>
<dbReference type="RefSeq" id="WP_060765874.1">
    <property type="nucleotide sequence ID" value="NZ_LCYC01000018.1"/>
</dbReference>
<gene>
    <name evidence="2" type="ORF">PFL603g_01757</name>
</gene>
<accession>A0A109L069</accession>
<dbReference type="Proteomes" id="UP000063434">
    <property type="component" value="Unassembled WGS sequence"/>
</dbReference>
<evidence type="ECO:0000256" key="1">
    <source>
        <dbReference type="SAM" id="Coils"/>
    </source>
</evidence>
<keyword evidence="1" id="KW-0175">Coiled coil</keyword>
<dbReference type="AlphaFoldDB" id="A0A109L069"/>
<reference evidence="2 3" key="1">
    <citation type="submission" date="2015-05" db="EMBL/GenBank/DDBJ databases">
        <title>A genomic and transcriptomic approach to investigate the blue pigment phenotype in Pseudomonas fluorescens.</title>
        <authorList>
            <person name="Andreani N.A."/>
            <person name="Cardazzo B."/>
        </authorList>
    </citation>
    <scope>NUCLEOTIDE SEQUENCE [LARGE SCALE GENOMIC DNA]</scope>
    <source>
        <strain evidence="2 3">Ps_40</strain>
    </source>
</reference>
<evidence type="ECO:0000313" key="3">
    <source>
        <dbReference type="Proteomes" id="UP000063434"/>
    </source>
</evidence>
<evidence type="ECO:0008006" key="4">
    <source>
        <dbReference type="Google" id="ProtNLM"/>
    </source>
</evidence>
<name>A0A109L069_PSEFL</name>
<dbReference type="PATRIC" id="fig|294.195.peg.1862"/>